<organism evidence="4 5">
    <name type="scientific">Streptomyces poriferorum</name>
    <dbReference type="NCBI Taxonomy" id="2798799"/>
    <lineage>
        <taxon>Bacteria</taxon>
        <taxon>Bacillati</taxon>
        <taxon>Actinomycetota</taxon>
        <taxon>Actinomycetes</taxon>
        <taxon>Kitasatosporales</taxon>
        <taxon>Streptomycetaceae</taxon>
        <taxon>Streptomyces</taxon>
    </lineage>
</organism>
<sequence length="200" mass="21145">MGRHTKEAERLAARLRALKCRAGVSYDVLARSTGLSRSTLHRYGTGRLPASFGHVLAFGRACGASQEELRELHTLWALATAGADAAHRDREAGGGPRSGAEGACVTESPGRPVPEEAPVVAQETRTGAETTAEPRTAGHTRIRPRLLLTIAALLLGSFAWIIGWIIGWISGGCPRCGVRPGGWWRSSPSGWRCLATASGG</sequence>
<feature type="domain" description="HTH cro/C1-type" evidence="3">
    <location>
        <begin position="14"/>
        <end position="69"/>
    </location>
</feature>
<keyword evidence="2" id="KW-0812">Transmembrane</keyword>
<protein>
    <submittedName>
        <fullName evidence="4">Helix-turn-helix transcriptional regulator</fullName>
    </submittedName>
</protein>
<proteinExistence type="predicted"/>
<evidence type="ECO:0000256" key="1">
    <source>
        <dbReference type="SAM" id="MobiDB-lite"/>
    </source>
</evidence>
<keyword evidence="2" id="KW-0472">Membrane</keyword>
<name>A0ABY9IJV4_9ACTN</name>
<keyword evidence="5" id="KW-1185">Reference proteome</keyword>
<dbReference type="CDD" id="cd00093">
    <property type="entry name" value="HTH_XRE"/>
    <property type="match status" value="1"/>
</dbReference>
<reference evidence="4 5" key="1">
    <citation type="submission" date="2023-03" db="EMBL/GenBank/DDBJ databases">
        <title>Isolation and description of six Streptomyces strains from soil environments, able to metabolize different microbial glucans.</title>
        <authorList>
            <person name="Widen T."/>
            <person name="Larsbrink J."/>
        </authorList>
    </citation>
    <scope>NUCLEOTIDE SEQUENCE [LARGE SCALE GENOMIC DNA]</scope>
    <source>
        <strain evidence="4 5">Alt2</strain>
    </source>
</reference>
<dbReference type="Pfam" id="PF13560">
    <property type="entry name" value="HTH_31"/>
    <property type="match status" value="1"/>
</dbReference>
<feature type="region of interest" description="Disordered" evidence="1">
    <location>
        <begin position="87"/>
        <end position="138"/>
    </location>
</feature>
<feature type="transmembrane region" description="Helical" evidence="2">
    <location>
        <begin position="146"/>
        <end position="169"/>
    </location>
</feature>
<dbReference type="InterPro" id="IPR001387">
    <property type="entry name" value="Cro/C1-type_HTH"/>
</dbReference>
<dbReference type="EMBL" id="CP120988">
    <property type="protein sequence ID" value="WLQ54478.1"/>
    <property type="molecule type" value="Genomic_DNA"/>
</dbReference>
<dbReference type="RefSeq" id="WP_306105661.1">
    <property type="nucleotide sequence ID" value="NZ_CP120988.1"/>
</dbReference>
<dbReference type="SUPFAM" id="SSF47413">
    <property type="entry name" value="lambda repressor-like DNA-binding domains"/>
    <property type="match status" value="1"/>
</dbReference>
<evidence type="ECO:0000313" key="4">
    <source>
        <dbReference type="EMBL" id="WLQ54478.1"/>
    </source>
</evidence>
<dbReference type="Proteomes" id="UP001235744">
    <property type="component" value="Chromosome"/>
</dbReference>
<keyword evidence="2" id="KW-1133">Transmembrane helix</keyword>
<evidence type="ECO:0000313" key="5">
    <source>
        <dbReference type="Proteomes" id="UP001235744"/>
    </source>
</evidence>
<accession>A0ABY9IJV4</accession>
<dbReference type="InterPro" id="IPR010982">
    <property type="entry name" value="Lambda_DNA-bd_dom_sf"/>
</dbReference>
<gene>
    <name evidence="4" type="ORF">P8A19_03020</name>
</gene>
<dbReference type="Gene3D" id="1.10.260.40">
    <property type="entry name" value="lambda repressor-like DNA-binding domains"/>
    <property type="match status" value="1"/>
</dbReference>
<evidence type="ECO:0000259" key="3">
    <source>
        <dbReference type="SMART" id="SM00530"/>
    </source>
</evidence>
<dbReference type="SMART" id="SM00530">
    <property type="entry name" value="HTH_XRE"/>
    <property type="match status" value="1"/>
</dbReference>
<evidence type="ECO:0000256" key="2">
    <source>
        <dbReference type="SAM" id="Phobius"/>
    </source>
</evidence>